<evidence type="ECO:0000256" key="1">
    <source>
        <dbReference type="SAM" id="MobiDB-lite"/>
    </source>
</evidence>
<evidence type="ECO:0000313" key="3">
    <source>
        <dbReference type="Proteomes" id="UP000269721"/>
    </source>
</evidence>
<reference evidence="3" key="1">
    <citation type="journal article" date="2018" name="Nat. Microbiol.">
        <title>Leveraging single-cell genomics to expand the fungal tree of life.</title>
        <authorList>
            <person name="Ahrendt S.R."/>
            <person name="Quandt C.A."/>
            <person name="Ciobanu D."/>
            <person name="Clum A."/>
            <person name="Salamov A."/>
            <person name="Andreopoulos B."/>
            <person name="Cheng J.F."/>
            <person name="Woyke T."/>
            <person name="Pelin A."/>
            <person name="Henrissat B."/>
            <person name="Reynolds N.K."/>
            <person name="Benny G.L."/>
            <person name="Smith M.E."/>
            <person name="James T.Y."/>
            <person name="Grigoriev I.V."/>
        </authorList>
    </citation>
    <scope>NUCLEOTIDE SEQUENCE [LARGE SCALE GENOMIC DNA]</scope>
</reference>
<dbReference type="EMBL" id="KZ996107">
    <property type="protein sequence ID" value="RKO89410.1"/>
    <property type="molecule type" value="Genomic_DNA"/>
</dbReference>
<proteinExistence type="predicted"/>
<organism evidence="2 3">
    <name type="scientific">Blyttiomyces helicus</name>
    <dbReference type="NCBI Taxonomy" id="388810"/>
    <lineage>
        <taxon>Eukaryota</taxon>
        <taxon>Fungi</taxon>
        <taxon>Fungi incertae sedis</taxon>
        <taxon>Chytridiomycota</taxon>
        <taxon>Chytridiomycota incertae sedis</taxon>
        <taxon>Chytridiomycetes</taxon>
        <taxon>Chytridiomycetes incertae sedis</taxon>
        <taxon>Blyttiomyces</taxon>
    </lineage>
</organism>
<accession>A0A4P9WEK2</accession>
<gene>
    <name evidence="2" type="ORF">BDK51DRAFT_31038</name>
</gene>
<sequence length="440" mass="48332">MNCGGQGGEVVAACRTPKTSAAASPRKTAPAKKAPHTTPPVKHAVPSTPSDKKALVRTTLVAITVKGKARKSLAWTDNMIINLYAPQHLKEHLTKFTEGNIPAKGAWKLALETWKELLEDEDNPDTMIMLATIEVKTKHLVNKWAMINKDEKTYAQNGGTTKSGAASIPGLKTLISKRFFPGGGVAVVYSAPTATDFLTDAMGSAVDVNGPVEHHHLDFMKSDSLTLPLQKIKGERSERKTASTTRPRITMRMGFLTMSWKGTFNPGALPIAVPFSNASRRPRQPGMTFWQKRLHLRHGHDGYWNKAAARNTTKTIAVTKRKAKKDKPRLVEDAYTCNPHLKKLKPIDLDTGAVNHKLIVPGNQGQVKITRMNMQHNLELAKLHLQNERQIAKDKGSPHARRQLAAMVHEAASPCSSVPQLLTSIEPALISVDFWSSHPV</sequence>
<feature type="compositionally biased region" description="Low complexity" evidence="1">
    <location>
        <begin position="18"/>
        <end position="28"/>
    </location>
</feature>
<dbReference type="AlphaFoldDB" id="A0A4P9WEK2"/>
<dbReference type="Proteomes" id="UP000269721">
    <property type="component" value="Unassembled WGS sequence"/>
</dbReference>
<keyword evidence="3" id="KW-1185">Reference proteome</keyword>
<protein>
    <submittedName>
        <fullName evidence="2">Uncharacterized protein</fullName>
    </submittedName>
</protein>
<evidence type="ECO:0000313" key="2">
    <source>
        <dbReference type="EMBL" id="RKO89410.1"/>
    </source>
</evidence>
<feature type="region of interest" description="Disordered" evidence="1">
    <location>
        <begin position="17"/>
        <end position="50"/>
    </location>
</feature>
<name>A0A4P9WEK2_9FUNG</name>